<feature type="chain" id="PRO_5003376617" description="DUF6589 domain-containing protein" evidence="1">
    <location>
        <begin position="23"/>
        <end position="56"/>
    </location>
</feature>
<evidence type="ECO:0000256" key="1">
    <source>
        <dbReference type="SAM" id="SignalP"/>
    </source>
</evidence>
<dbReference type="Pfam" id="PF20231">
    <property type="entry name" value="DUF6589"/>
    <property type="match status" value="1"/>
</dbReference>
<feature type="domain" description="DUF6589" evidence="2">
    <location>
        <begin position="1"/>
        <end position="52"/>
    </location>
</feature>
<evidence type="ECO:0000313" key="4">
    <source>
        <dbReference type="Proteomes" id="UP000008063"/>
    </source>
</evidence>
<evidence type="ECO:0000313" key="3">
    <source>
        <dbReference type="EMBL" id="EGO01823.1"/>
    </source>
</evidence>
<dbReference type="eggNOG" id="ENOG502S7C8">
    <property type="taxonomic scope" value="Eukaryota"/>
</dbReference>
<keyword evidence="1" id="KW-0732">Signal</keyword>
<accession>F8PNU6</accession>
<dbReference type="AlphaFoldDB" id="F8PNU6"/>
<dbReference type="EMBL" id="GL945477">
    <property type="protein sequence ID" value="EGO01823.1"/>
    <property type="molecule type" value="Genomic_DNA"/>
</dbReference>
<feature type="signal peptide" evidence="1">
    <location>
        <begin position="1"/>
        <end position="22"/>
    </location>
</feature>
<name>F8PNU6_SERL3</name>
<sequence>MLYLIHILLCVWPDSVVKLVLSNWLVNPTGKQNSFIEVDLMQEHMDYWIRVCHFTA</sequence>
<dbReference type="STRING" id="936435.F8PNU6"/>
<gene>
    <name evidence="3" type="ORF">SERLA73DRAFT_48403</name>
</gene>
<protein>
    <recommendedName>
        <fullName evidence="2">DUF6589 domain-containing protein</fullName>
    </recommendedName>
</protein>
<dbReference type="HOGENOM" id="CLU_3050707_0_0_1"/>
<dbReference type="InParanoid" id="F8PNU6"/>
<dbReference type="OMA" id="WIRVCHF"/>
<reference evidence="4" key="1">
    <citation type="journal article" date="2011" name="Science">
        <title>The plant cell wall-decomposing machinery underlies the functional diversity of forest fungi.</title>
        <authorList>
            <person name="Eastwood D.C."/>
            <person name="Floudas D."/>
            <person name="Binder M."/>
            <person name="Majcherczyk A."/>
            <person name="Schneider P."/>
            <person name="Aerts A."/>
            <person name="Asiegbu F.O."/>
            <person name="Baker S.E."/>
            <person name="Barry K."/>
            <person name="Bendiksby M."/>
            <person name="Blumentritt M."/>
            <person name="Coutinho P.M."/>
            <person name="Cullen D."/>
            <person name="de Vries R.P."/>
            <person name="Gathman A."/>
            <person name="Goodell B."/>
            <person name="Henrissat B."/>
            <person name="Ihrmark K."/>
            <person name="Kauserud H."/>
            <person name="Kohler A."/>
            <person name="LaButti K."/>
            <person name="Lapidus A."/>
            <person name="Lavin J.L."/>
            <person name="Lee Y.-H."/>
            <person name="Lindquist E."/>
            <person name="Lilly W."/>
            <person name="Lucas S."/>
            <person name="Morin E."/>
            <person name="Murat C."/>
            <person name="Oguiza J.A."/>
            <person name="Park J."/>
            <person name="Pisabarro A.G."/>
            <person name="Riley R."/>
            <person name="Rosling A."/>
            <person name="Salamov A."/>
            <person name="Schmidt O."/>
            <person name="Schmutz J."/>
            <person name="Skrede I."/>
            <person name="Stenlid J."/>
            <person name="Wiebenga A."/>
            <person name="Xie X."/>
            <person name="Kuees U."/>
            <person name="Hibbett D.S."/>
            <person name="Hoffmeister D."/>
            <person name="Hoegberg N."/>
            <person name="Martin F."/>
            <person name="Grigoriev I.V."/>
            <person name="Watkinson S.C."/>
        </authorList>
    </citation>
    <scope>NUCLEOTIDE SEQUENCE [LARGE SCALE GENOMIC DNA]</scope>
    <source>
        <strain evidence="4">strain S7.3</strain>
    </source>
</reference>
<organism evidence="4">
    <name type="scientific">Serpula lacrymans var. lacrymans (strain S7.3)</name>
    <name type="common">Dry rot fungus</name>
    <dbReference type="NCBI Taxonomy" id="936435"/>
    <lineage>
        <taxon>Eukaryota</taxon>
        <taxon>Fungi</taxon>
        <taxon>Dikarya</taxon>
        <taxon>Basidiomycota</taxon>
        <taxon>Agaricomycotina</taxon>
        <taxon>Agaricomycetes</taxon>
        <taxon>Agaricomycetidae</taxon>
        <taxon>Boletales</taxon>
        <taxon>Coniophorineae</taxon>
        <taxon>Serpulaceae</taxon>
        <taxon>Serpula</taxon>
    </lineage>
</organism>
<dbReference type="Proteomes" id="UP000008063">
    <property type="component" value="Unassembled WGS sequence"/>
</dbReference>
<dbReference type="InterPro" id="IPR046496">
    <property type="entry name" value="DUF6589"/>
</dbReference>
<proteinExistence type="predicted"/>
<evidence type="ECO:0000259" key="2">
    <source>
        <dbReference type="Pfam" id="PF20231"/>
    </source>
</evidence>
<keyword evidence="4" id="KW-1185">Reference proteome</keyword>